<name>A0A382A4A5_9ZZZZ</name>
<evidence type="ECO:0000313" key="2">
    <source>
        <dbReference type="EMBL" id="SVA96360.1"/>
    </source>
</evidence>
<feature type="domain" description="Peptidase M15A C-terminal" evidence="1">
    <location>
        <begin position="7"/>
        <end position="115"/>
    </location>
</feature>
<dbReference type="AlphaFoldDB" id="A0A382A4A5"/>
<dbReference type="Pfam" id="PF08291">
    <property type="entry name" value="Peptidase_M15_3"/>
    <property type="match status" value="1"/>
</dbReference>
<organism evidence="2">
    <name type="scientific">marine metagenome</name>
    <dbReference type="NCBI Taxonomy" id="408172"/>
    <lineage>
        <taxon>unclassified sequences</taxon>
        <taxon>metagenomes</taxon>
        <taxon>ecological metagenomes</taxon>
    </lineage>
</organism>
<accession>A0A382A4A5</accession>
<dbReference type="InterPro" id="IPR013230">
    <property type="entry name" value="Peptidase_M15A_C"/>
</dbReference>
<dbReference type="SUPFAM" id="SSF55166">
    <property type="entry name" value="Hedgehog/DD-peptidase"/>
    <property type="match status" value="1"/>
</dbReference>
<evidence type="ECO:0000259" key="1">
    <source>
        <dbReference type="Pfam" id="PF08291"/>
    </source>
</evidence>
<sequence>MGDLSKNFSRYDMQCSCGCGASLVSPKLIEKLQHVRDILGKSMTITSGVRCESFNASIKGSLVSSHMPDSDRIGLAVDIACTNSIDRYELVEVVQKFFKRIGIVGEHSGNFIHLDVDKTKPQEVLWTY</sequence>
<proteinExistence type="predicted"/>
<gene>
    <name evidence="2" type="ORF">METZ01_LOCUS149214</name>
</gene>
<dbReference type="EMBL" id="UINC01023855">
    <property type="protein sequence ID" value="SVA96360.1"/>
    <property type="molecule type" value="Genomic_DNA"/>
</dbReference>
<protein>
    <recommendedName>
        <fullName evidence="1">Peptidase M15A C-terminal domain-containing protein</fullName>
    </recommendedName>
</protein>
<dbReference type="InterPro" id="IPR009045">
    <property type="entry name" value="Zn_M74/Hedgehog-like"/>
</dbReference>
<reference evidence="2" key="1">
    <citation type="submission" date="2018-05" db="EMBL/GenBank/DDBJ databases">
        <authorList>
            <person name="Lanie J.A."/>
            <person name="Ng W.-L."/>
            <person name="Kazmierczak K.M."/>
            <person name="Andrzejewski T.M."/>
            <person name="Davidsen T.M."/>
            <person name="Wayne K.J."/>
            <person name="Tettelin H."/>
            <person name="Glass J.I."/>
            <person name="Rusch D."/>
            <person name="Podicherti R."/>
            <person name="Tsui H.-C.T."/>
            <person name="Winkler M.E."/>
        </authorList>
    </citation>
    <scope>NUCLEOTIDE SEQUENCE</scope>
</reference>
<dbReference type="Gene3D" id="3.30.1380.10">
    <property type="match status" value="1"/>
</dbReference>